<dbReference type="AlphaFoldDB" id="A0A4Q2UMW0"/>
<accession>A0A4Q2UMW0</accession>
<protein>
    <submittedName>
        <fullName evidence="2">Uncharacterized protein</fullName>
    </submittedName>
</protein>
<keyword evidence="3" id="KW-1185">Reference proteome</keyword>
<evidence type="ECO:0000256" key="1">
    <source>
        <dbReference type="SAM" id="MobiDB-lite"/>
    </source>
</evidence>
<dbReference type="RefSeq" id="WP_129604007.1">
    <property type="nucleotide sequence ID" value="NZ_SBLB01000006.1"/>
</dbReference>
<proteinExistence type="predicted"/>
<sequence>MRILIETEEKTTLTPDVGTVLPNTTPTASAGGEAPADNAISSQLTPESGSATDAGGPPSWLIDAIGTAPATTSGMTVSAAGTDGGQAPAVD</sequence>
<reference evidence="2 3" key="1">
    <citation type="submission" date="2019-01" db="EMBL/GenBank/DDBJ databases">
        <title>Spirosoma flava sp. nov., a propanil-degrading bacterium isolated from herbicide-contaminated soil.</title>
        <authorList>
            <person name="Zhang L."/>
            <person name="Jiang J.-D."/>
        </authorList>
    </citation>
    <scope>NUCLEOTIDE SEQUENCE [LARGE SCALE GENOMIC DNA]</scope>
    <source>
        <strain evidence="2 3">TY50</strain>
    </source>
</reference>
<feature type="region of interest" description="Disordered" evidence="1">
    <location>
        <begin position="1"/>
        <end position="60"/>
    </location>
</feature>
<comment type="caution">
    <text evidence="2">The sequence shown here is derived from an EMBL/GenBank/DDBJ whole genome shotgun (WGS) entry which is preliminary data.</text>
</comment>
<name>A0A4Q2UMW0_9BACT</name>
<feature type="compositionally biased region" description="Basic and acidic residues" evidence="1">
    <location>
        <begin position="1"/>
        <end position="11"/>
    </location>
</feature>
<gene>
    <name evidence="2" type="ORF">EQG79_21845</name>
</gene>
<evidence type="ECO:0000313" key="2">
    <source>
        <dbReference type="EMBL" id="RYC68099.1"/>
    </source>
</evidence>
<evidence type="ECO:0000313" key="3">
    <source>
        <dbReference type="Proteomes" id="UP000290407"/>
    </source>
</evidence>
<dbReference type="EMBL" id="SBLB01000006">
    <property type="protein sequence ID" value="RYC68099.1"/>
    <property type="molecule type" value="Genomic_DNA"/>
</dbReference>
<dbReference type="Proteomes" id="UP000290407">
    <property type="component" value="Unassembled WGS sequence"/>
</dbReference>
<feature type="compositionally biased region" description="Polar residues" evidence="1">
    <location>
        <begin position="39"/>
        <end position="51"/>
    </location>
</feature>
<organism evidence="2 3">
    <name type="scientific">Spirosoma sordidisoli</name>
    <dbReference type="NCBI Taxonomy" id="2502893"/>
    <lineage>
        <taxon>Bacteria</taxon>
        <taxon>Pseudomonadati</taxon>
        <taxon>Bacteroidota</taxon>
        <taxon>Cytophagia</taxon>
        <taxon>Cytophagales</taxon>
        <taxon>Cytophagaceae</taxon>
        <taxon>Spirosoma</taxon>
    </lineage>
</organism>